<dbReference type="EMBL" id="JARTCD010000145">
    <property type="protein sequence ID" value="KAJ8651748.1"/>
    <property type="molecule type" value="Genomic_DNA"/>
</dbReference>
<keyword evidence="4" id="KW-0255">Endonuclease</keyword>
<organism evidence="8 9">
    <name type="scientific">Lichtheimia ornata</name>
    <dbReference type="NCBI Taxonomy" id="688661"/>
    <lineage>
        <taxon>Eukaryota</taxon>
        <taxon>Fungi</taxon>
        <taxon>Fungi incertae sedis</taxon>
        <taxon>Mucoromycota</taxon>
        <taxon>Mucoromycotina</taxon>
        <taxon>Mucoromycetes</taxon>
        <taxon>Mucorales</taxon>
        <taxon>Lichtheimiaceae</taxon>
        <taxon>Lichtheimia</taxon>
    </lineage>
</organism>
<evidence type="ECO:0000256" key="4">
    <source>
        <dbReference type="ARBA" id="ARBA00022759"/>
    </source>
</evidence>
<keyword evidence="9" id="KW-1185">Reference proteome</keyword>
<name>A0AAD7URD0_9FUNG</name>
<evidence type="ECO:0000256" key="1">
    <source>
        <dbReference type="ARBA" id="ARBA00022679"/>
    </source>
</evidence>
<dbReference type="AlphaFoldDB" id="A0AAD7URD0"/>
<evidence type="ECO:0000256" key="6">
    <source>
        <dbReference type="ARBA" id="ARBA00022918"/>
    </source>
</evidence>
<keyword evidence="3" id="KW-0540">Nuclease</keyword>
<reference evidence="8 9" key="1">
    <citation type="submission" date="2023-03" db="EMBL/GenBank/DDBJ databases">
        <title>Genome sequence of Lichtheimia ornata CBS 291.66.</title>
        <authorList>
            <person name="Mohabir J.T."/>
            <person name="Shea T.P."/>
            <person name="Kurbessoian T."/>
            <person name="Berby B."/>
            <person name="Fontaine J."/>
            <person name="Livny J."/>
            <person name="Gnirke A."/>
            <person name="Stajich J.E."/>
            <person name="Cuomo C.A."/>
        </authorList>
    </citation>
    <scope>NUCLEOTIDE SEQUENCE [LARGE SCALE GENOMIC DNA]</scope>
    <source>
        <strain evidence="8">CBS 291.66</strain>
    </source>
</reference>
<dbReference type="InterPro" id="IPR041373">
    <property type="entry name" value="RT_RNaseH"/>
</dbReference>
<keyword evidence="2" id="KW-0548">Nucleotidyltransferase</keyword>
<dbReference type="InterPro" id="IPR043502">
    <property type="entry name" value="DNA/RNA_pol_sf"/>
</dbReference>
<keyword evidence="1" id="KW-0808">Transferase</keyword>
<dbReference type="SUPFAM" id="SSF56672">
    <property type="entry name" value="DNA/RNA polymerases"/>
    <property type="match status" value="1"/>
</dbReference>
<protein>
    <recommendedName>
        <fullName evidence="7">Reverse transcriptase RNase H-like domain-containing protein</fullName>
    </recommendedName>
</protein>
<accession>A0AAD7URD0</accession>
<feature type="non-terminal residue" evidence="8">
    <location>
        <position position="1"/>
    </location>
</feature>
<dbReference type="PANTHER" id="PTHR34072:SF52">
    <property type="entry name" value="RIBONUCLEASE H"/>
    <property type="match status" value="1"/>
</dbReference>
<evidence type="ECO:0000313" key="8">
    <source>
        <dbReference type="EMBL" id="KAJ8651748.1"/>
    </source>
</evidence>
<dbReference type="CDD" id="cd09274">
    <property type="entry name" value="RNase_HI_RT_Ty3"/>
    <property type="match status" value="1"/>
</dbReference>
<gene>
    <name evidence="8" type="ORF">O0I10_012673</name>
</gene>
<evidence type="ECO:0000256" key="5">
    <source>
        <dbReference type="ARBA" id="ARBA00022801"/>
    </source>
</evidence>
<comment type="caution">
    <text evidence="8">The sequence shown here is derived from an EMBL/GenBank/DDBJ whole genome shotgun (WGS) entry which is preliminary data.</text>
</comment>
<sequence>HPIAFESKKLSPAERNYPAQERELLGILHALRSWRWFVEGRHYVVRTDHHPLQYFRSRTKPPPPRLIRWIAELELYDPEIQYKSGVSNVVPDLLSRRDGPNCHSNEASLEPEYLYALKSIEESDWPKFYVMEESKWPQAYKDLLLKHREKFVVRGDKVFRIMRKGGSTHEVRFALFARRADIRSSLCHGNLSSEINYLPIFPSAASYTTQTALFIFCFAFTPLALSLHRFNDSLPTSM</sequence>
<keyword evidence="6" id="KW-0695">RNA-directed DNA polymerase</keyword>
<evidence type="ECO:0000256" key="3">
    <source>
        <dbReference type="ARBA" id="ARBA00022722"/>
    </source>
</evidence>
<dbReference type="PANTHER" id="PTHR34072">
    <property type="entry name" value="ENZYMATIC POLYPROTEIN-RELATED"/>
    <property type="match status" value="1"/>
</dbReference>
<proteinExistence type="predicted"/>
<dbReference type="GO" id="GO:0016787">
    <property type="term" value="F:hydrolase activity"/>
    <property type="evidence" value="ECO:0007669"/>
    <property type="project" value="UniProtKB-KW"/>
</dbReference>
<evidence type="ECO:0000256" key="2">
    <source>
        <dbReference type="ARBA" id="ARBA00022695"/>
    </source>
</evidence>
<dbReference type="RefSeq" id="XP_058336662.1">
    <property type="nucleotide sequence ID" value="XM_058492564.1"/>
</dbReference>
<dbReference type="GeneID" id="83220010"/>
<dbReference type="GO" id="GO:0004519">
    <property type="term" value="F:endonuclease activity"/>
    <property type="evidence" value="ECO:0007669"/>
    <property type="project" value="UniProtKB-KW"/>
</dbReference>
<feature type="domain" description="Reverse transcriptase RNase H-like" evidence="7">
    <location>
        <begin position="1"/>
        <end position="76"/>
    </location>
</feature>
<dbReference type="GO" id="GO:0003964">
    <property type="term" value="F:RNA-directed DNA polymerase activity"/>
    <property type="evidence" value="ECO:0007669"/>
    <property type="project" value="UniProtKB-KW"/>
</dbReference>
<evidence type="ECO:0000259" key="7">
    <source>
        <dbReference type="Pfam" id="PF17917"/>
    </source>
</evidence>
<dbReference type="Pfam" id="PF17917">
    <property type="entry name" value="RT_RNaseH"/>
    <property type="match status" value="1"/>
</dbReference>
<dbReference type="Proteomes" id="UP001234581">
    <property type="component" value="Unassembled WGS sequence"/>
</dbReference>
<keyword evidence="5" id="KW-0378">Hydrolase</keyword>
<evidence type="ECO:0000313" key="9">
    <source>
        <dbReference type="Proteomes" id="UP001234581"/>
    </source>
</evidence>